<keyword evidence="2 6" id="KW-0032">Aminotransferase</keyword>
<feature type="domain" description="Aminotransferase class I/classII large" evidence="5">
    <location>
        <begin position="32"/>
        <end position="377"/>
    </location>
</feature>
<dbReference type="AlphaFoldDB" id="A0A380NI51"/>
<comment type="cofactor">
    <cofactor evidence="1">
        <name>pyridoxal 5'-phosphate</name>
        <dbReference type="ChEBI" id="CHEBI:597326"/>
    </cofactor>
</comment>
<keyword evidence="4" id="KW-0663">Pyridoxal phosphate</keyword>
<name>A0A380NI51_9FIRM</name>
<accession>A0A380NI51</accession>
<keyword evidence="7" id="KW-1185">Reference proteome</keyword>
<evidence type="ECO:0000256" key="3">
    <source>
        <dbReference type="ARBA" id="ARBA00022679"/>
    </source>
</evidence>
<evidence type="ECO:0000256" key="1">
    <source>
        <dbReference type="ARBA" id="ARBA00001933"/>
    </source>
</evidence>
<dbReference type="PANTHER" id="PTHR42790">
    <property type="entry name" value="AMINOTRANSFERASE"/>
    <property type="match status" value="1"/>
</dbReference>
<dbReference type="EMBL" id="UHIO01000001">
    <property type="protein sequence ID" value="SUP40268.1"/>
    <property type="molecule type" value="Genomic_DNA"/>
</dbReference>
<dbReference type="Gene3D" id="3.90.1150.10">
    <property type="entry name" value="Aspartate Aminotransferase, domain 1"/>
    <property type="match status" value="1"/>
</dbReference>
<dbReference type="Proteomes" id="UP000255367">
    <property type="component" value="Unassembled WGS sequence"/>
</dbReference>
<dbReference type="InterPro" id="IPR015424">
    <property type="entry name" value="PyrdxlP-dep_Trfase"/>
</dbReference>
<proteinExistence type="predicted"/>
<dbReference type="Pfam" id="PF00155">
    <property type="entry name" value="Aminotran_1_2"/>
    <property type="match status" value="1"/>
</dbReference>
<dbReference type="RefSeq" id="WP_115309519.1">
    <property type="nucleotide sequence ID" value="NZ_UHIO01000001.1"/>
</dbReference>
<dbReference type="InterPro" id="IPR015421">
    <property type="entry name" value="PyrdxlP-dep_Trfase_major"/>
</dbReference>
<sequence length="398" mass="43867">MSFTFQIPEKATLKGPNFIRKVFERGAGIPGFISFGIGNPASEAIPVKAIQEAFDYVVNSKPIELLQYGPMAGDATLAEQTIERLITVRHMPREGQQLLISIGAGQDLGLVPRTLCEAGDEVYMDAYTFTNGITAVRNVGAKPIGIAMDKDGMIPEALEEKAKSGKGKYIYLIPNFQNPTGITMPLERRKAIYAVAAKYNLFIYEDDPYGEIRFTDYSVPTFKEMDTDNRVIYAGSYSKTLSAGLRVGFLYGPKQAIEAIQALKNNSDGQMPLVTQRVVSRLLEVLDYDAQIQQVANVYKEKAELMMATFREHGSDKVHFVEPTGGMFLWMTMPDSVDCDAFFEACMAHKVGIVPGAAFAADGVPAGQSFRFSFTYPSKEDIVKGMTIVGQLTKEFVK</sequence>
<protein>
    <submittedName>
        <fullName evidence="6">2-aminoadipate transaminase</fullName>
        <ecNumber evidence="6">2.6.1.39</ecNumber>
    </submittedName>
</protein>
<dbReference type="InterPro" id="IPR004839">
    <property type="entry name" value="Aminotransferase_I/II_large"/>
</dbReference>
<evidence type="ECO:0000256" key="2">
    <source>
        <dbReference type="ARBA" id="ARBA00022576"/>
    </source>
</evidence>
<dbReference type="SUPFAM" id="SSF53383">
    <property type="entry name" value="PLP-dependent transferases"/>
    <property type="match status" value="1"/>
</dbReference>
<dbReference type="GO" id="GO:1901605">
    <property type="term" value="P:alpha-amino acid metabolic process"/>
    <property type="evidence" value="ECO:0007669"/>
    <property type="project" value="TreeGrafter"/>
</dbReference>
<evidence type="ECO:0000259" key="5">
    <source>
        <dbReference type="Pfam" id="PF00155"/>
    </source>
</evidence>
<evidence type="ECO:0000256" key="4">
    <source>
        <dbReference type="ARBA" id="ARBA00022898"/>
    </source>
</evidence>
<keyword evidence="3 6" id="KW-0808">Transferase</keyword>
<evidence type="ECO:0000313" key="6">
    <source>
        <dbReference type="EMBL" id="SUP40268.1"/>
    </source>
</evidence>
<dbReference type="CDD" id="cd00609">
    <property type="entry name" value="AAT_like"/>
    <property type="match status" value="1"/>
</dbReference>
<dbReference type="EC" id="2.6.1.39" evidence="6"/>
<evidence type="ECO:0000313" key="7">
    <source>
        <dbReference type="Proteomes" id="UP000255367"/>
    </source>
</evidence>
<organism evidence="6 7">
    <name type="scientific">Veillonella criceti</name>
    <dbReference type="NCBI Taxonomy" id="103891"/>
    <lineage>
        <taxon>Bacteria</taxon>
        <taxon>Bacillati</taxon>
        <taxon>Bacillota</taxon>
        <taxon>Negativicutes</taxon>
        <taxon>Veillonellales</taxon>
        <taxon>Veillonellaceae</taxon>
        <taxon>Veillonella</taxon>
    </lineage>
</organism>
<dbReference type="OrthoDB" id="9802328at2"/>
<dbReference type="InterPro" id="IPR015422">
    <property type="entry name" value="PyrdxlP-dep_Trfase_small"/>
</dbReference>
<dbReference type="GO" id="GO:0030170">
    <property type="term" value="F:pyridoxal phosphate binding"/>
    <property type="evidence" value="ECO:0007669"/>
    <property type="project" value="InterPro"/>
</dbReference>
<dbReference type="GO" id="GO:0047536">
    <property type="term" value="F:2-aminoadipate transaminase activity"/>
    <property type="evidence" value="ECO:0007669"/>
    <property type="project" value="UniProtKB-EC"/>
</dbReference>
<dbReference type="InterPro" id="IPR050859">
    <property type="entry name" value="Class-I_PLP-dep_aminotransf"/>
</dbReference>
<reference evidence="6 7" key="1">
    <citation type="submission" date="2018-06" db="EMBL/GenBank/DDBJ databases">
        <authorList>
            <consortium name="Pathogen Informatics"/>
            <person name="Doyle S."/>
        </authorList>
    </citation>
    <scope>NUCLEOTIDE SEQUENCE [LARGE SCALE GENOMIC DNA]</scope>
    <source>
        <strain evidence="6 7">NCTC12020</strain>
    </source>
</reference>
<dbReference type="PANTHER" id="PTHR42790:SF19">
    <property type="entry name" value="KYNURENINE_ALPHA-AMINOADIPATE AMINOTRANSFERASE, MITOCHONDRIAL"/>
    <property type="match status" value="1"/>
</dbReference>
<dbReference type="Gene3D" id="3.40.640.10">
    <property type="entry name" value="Type I PLP-dependent aspartate aminotransferase-like (Major domain)"/>
    <property type="match status" value="1"/>
</dbReference>
<gene>
    <name evidence="6" type="primary">lysN_1</name>
    <name evidence="6" type="ORF">NCTC12020_00255</name>
</gene>